<dbReference type="OrthoDB" id="5635292at2"/>
<keyword evidence="1" id="KW-1133">Transmembrane helix</keyword>
<sequence>MLANPKEYIRSATENWENKHEEQTKKVEEQIKILFESIRNLKFDFSDCKSLSDLDKKIKIEQEHLDKQMQSINTHQKQIDFFDSSITEGIALLLKEKEKELLNEANKQRNHLASKAEEQIKILYESIRNIKFDFSDCKSLSALDKKIQIEQEHLGKQMQSINTHQKQIDVINSSVTEDIPLLFIQKEKELLEEANKQRNHLVSQVQEQFKILFESIRNIKFDFSDCKSLSALDKKIKIEQEHLDKQMQSINTHQKQIDVIGTAVTEGIARLLKQKEKELLNEANKQKNHLASFVIKEDLNKNPKIIKLRIALDELEKYGENLKSNKADLLAIQKSNAALDLAKNLKEQLEKFIENGDYTEKTYAAFDKQFKETLADKKTQDLLKTHRNFQKVIVANILIALTMVGALFVVGQLAYSYATTKKATGFFARTHGERHLEQIEEQAYNLNLTNKSGG</sequence>
<dbReference type="STRING" id="1498499.EP47_09460"/>
<gene>
    <name evidence="2" type="ORF">EP47_09460</name>
</gene>
<accession>A0A0A2SQQ6</accession>
<name>A0A0A2SQQ6_9GAMM</name>
<feature type="transmembrane region" description="Helical" evidence="1">
    <location>
        <begin position="393"/>
        <end position="415"/>
    </location>
</feature>
<dbReference type="EMBL" id="JNCF01000017">
    <property type="protein sequence ID" value="KGP63430.1"/>
    <property type="molecule type" value="Genomic_DNA"/>
</dbReference>
<keyword evidence="3" id="KW-1185">Reference proteome</keyword>
<evidence type="ECO:0000313" key="2">
    <source>
        <dbReference type="EMBL" id="KGP63430.1"/>
    </source>
</evidence>
<organism evidence="2 3">
    <name type="scientific">Legionella norrlandica</name>
    <dbReference type="NCBI Taxonomy" id="1498499"/>
    <lineage>
        <taxon>Bacteria</taxon>
        <taxon>Pseudomonadati</taxon>
        <taxon>Pseudomonadota</taxon>
        <taxon>Gammaproteobacteria</taxon>
        <taxon>Legionellales</taxon>
        <taxon>Legionellaceae</taxon>
        <taxon>Legionella</taxon>
    </lineage>
</organism>
<evidence type="ECO:0000313" key="3">
    <source>
        <dbReference type="Proteomes" id="UP000054422"/>
    </source>
</evidence>
<protein>
    <submittedName>
        <fullName evidence="2">Uncharacterized protein</fullName>
    </submittedName>
</protein>
<dbReference type="RefSeq" id="WP_052117587.1">
    <property type="nucleotide sequence ID" value="NZ_JNCF01000017.1"/>
</dbReference>
<reference evidence="2 3" key="1">
    <citation type="submission" date="2014-05" db="EMBL/GenBank/DDBJ databases">
        <authorList>
            <person name="Rizzardi K."/>
            <person name="Winiecka-Krusnell J."/>
            <person name="Ramliden M."/>
            <person name="Alm E."/>
            <person name="Andersson S."/>
            <person name="Byfors S."/>
        </authorList>
    </citation>
    <scope>NUCLEOTIDE SEQUENCE [LARGE SCALE GENOMIC DNA]</scope>
    <source>
        <strain evidence="2 3">LEGN</strain>
    </source>
</reference>
<dbReference type="AlphaFoldDB" id="A0A0A2SQQ6"/>
<evidence type="ECO:0000256" key="1">
    <source>
        <dbReference type="SAM" id="Phobius"/>
    </source>
</evidence>
<keyword evidence="1" id="KW-0472">Membrane</keyword>
<keyword evidence="1" id="KW-0812">Transmembrane</keyword>
<dbReference type="Proteomes" id="UP000054422">
    <property type="component" value="Unassembled WGS sequence"/>
</dbReference>
<comment type="caution">
    <text evidence="2">The sequence shown here is derived from an EMBL/GenBank/DDBJ whole genome shotgun (WGS) entry which is preliminary data.</text>
</comment>
<proteinExistence type="predicted"/>